<sequence length="139" mass="15537">MRRFLSGILPNGREVFVIWDSQGGWRRTGVFQHIHLFTSSLVKPRHSPPRSFPCLPLRPQRPLPRRFHSCIPSPHIPPLASSQFYCQNPVPNCAASRSRRISDGLDFGSEVGRGEEGIRSACQFQSNSLCTGTPGFAVH</sequence>
<keyword evidence="2" id="KW-1185">Reference proteome</keyword>
<dbReference type="Proteomes" id="UP000027265">
    <property type="component" value="Unassembled WGS sequence"/>
</dbReference>
<evidence type="ECO:0000313" key="2">
    <source>
        <dbReference type="Proteomes" id="UP000027265"/>
    </source>
</evidence>
<dbReference type="AlphaFoldDB" id="A0A067PC09"/>
<accession>A0A067PC09</accession>
<proteinExistence type="predicted"/>
<dbReference type="InParanoid" id="A0A067PC09"/>
<name>A0A067PC09_9AGAM</name>
<dbReference type="HOGENOM" id="CLU_1845389_0_0_1"/>
<protein>
    <submittedName>
        <fullName evidence="1">Uncharacterized protein</fullName>
    </submittedName>
</protein>
<reference evidence="2" key="1">
    <citation type="journal article" date="2014" name="Proc. Natl. Acad. Sci. U.S.A.">
        <title>Extensive sampling of basidiomycete genomes demonstrates inadequacy of the white-rot/brown-rot paradigm for wood decay fungi.</title>
        <authorList>
            <person name="Riley R."/>
            <person name="Salamov A.A."/>
            <person name="Brown D.W."/>
            <person name="Nagy L.G."/>
            <person name="Floudas D."/>
            <person name="Held B.W."/>
            <person name="Levasseur A."/>
            <person name="Lombard V."/>
            <person name="Morin E."/>
            <person name="Otillar R."/>
            <person name="Lindquist E.A."/>
            <person name="Sun H."/>
            <person name="LaButti K.M."/>
            <person name="Schmutz J."/>
            <person name="Jabbour D."/>
            <person name="Luo H."/>
            <person name="Baker S.E."/>
            <person name="Pisabarro A.G."/>
            <person name="Walton J.D."/>
            <person name="Blanchette R.A."/>
            <person name="Henrissat B."/>
            <person name="Martin F."/>
            <person name="Cullen D."/>
            <person name="Hibbett D.S."/>
            <person name="Grigoriev I.V."/>
        </authorList>
    </citation>
    <scope>NUCLEOTIDE SEQUENCE [LARGE SCALE GENOMIC DNA]</scope>
    <source>
        <strain evidence="2">MUCL 33604</strain>
    </source>
</reference>
<dbReference type="EMBL" id="KL197741">
    <property type="protein sequence ID" value="KDQ52314.1"/>
    <property type="molecule type" value="Genomic_DNA"/>
</dbReference>
<gene>
    <name evidence="1" type="ORF">JAAARDRAFT_488256</name>
</gene>
<evidence type="ECO:0000313" key="1">
    <source>
        <dbReference type="EMBL" id="KDQ52314.1"/>
    </source>
</evidence>
<organism evidence="1 2">
    <name type="scientific">Jaapia argillacea MUCL 33604</name>
    <dbReference type="NCBI Taxonomy" id="933084"/>
    <lineage>
        <taxon>Eukaryota</taxon>
        <taxon>Fungi</taxon>
        <taxon>Dikarya</taxon>
        <taxon>Basidiomycota</taxon>
        <taxon>Agaricomycotina</taxon>
        <taxon>Agaricomycetes</taxon>
        <taxon>Agaricomycetidae</taxon>
        <taxon>Jaapiales</taxon>
        <taxon>Jaapiaceae</taxon>
        <taxon>Jaapia</taxon>
    </lineage>
</organism>